<evidence type="ECO:0000313" key="1">
    <source>
        <dbReference type="EMBL" id="GBN07246.1"/>
    </source>
</evidence>
<accession>A0A4Y2L0U0</accession>
<protein>
    <submittedName>
        <fullName evidence="1">Uncharacterized protein</fullName>
    </submittedName>
</protein>
<dbReference type="AlphaFoldDB" id="A0A4Y2L0U0"/>
<name>A0A4Y2L0U0_ARAVE</name>
<dbReference type="Proteomes" id="UP000499080">
    <property type="component" value="Unassembled WGS sequence"/>
</dbReference>
<dbReference type="EMBL" id="BGPR01005143">
    <property type="protein sequence ID" value="GBN07246.1"/>
    <property type="molecule type" value="Genomic_DNA"/>
</dbReference>
<comment type="caution">
    <text evidence="1">The sequence shown here is derived from an EMBL/GenBank/DDBJ whole genome shotgun (WGS) entry which is preliminary data.</text>
</comment>
<organism evidence="1 2">
    <name type="scientific">Araneus ventricosus</name>
    <name type="common">Orbweaver spider</name>
    <name type="synonym">Epeira ventricosa</name>
    <dbReference type="NCBI Taxonomy" id="182803"/>
    <lineage>
        <taxon>Eukaryota</taxon>
        <taxon>Metazoa</taxon>
        <taxon>Ecdysozoa</taxon>
        <taxon>Arthropoda</taxon>
        <taxon>Chelicerata</taxon>
        <taxon>Arachnida</taxon>
        <taxon>Araneae</taxon>
        <taxon>Araneomorphae</taxon>
        <taxon>Entelegynae</taxon>
        <taxon>Araneoidea</taxon>
        <taxon>Araneidae</taxon>
        <taxon>Araneus</taxon>
    </lineage>
</organism>
<proteinExistence type="predicted"/>
<reference evidence="1 2" key="1">
    <citation type="journal article" date="2019" name="Sci. Rep.">
        <title>Orb-weaving spider Araneus ventricosus genome elucidates the spidroin gene catalogue.</title>
        <authorList>
            <person name="Kono N."/>
            <person name="Nakamura H."/>
            <person name="Ohtoshi R."/>
            <person name="Moran D.A.P."/>
            <person name="Shinohara A."/>
            <person name="Yoshida Y."/>
            <person name="Fujiwara M."/>
            <person name="Mori M."/>
            <person name="Tomita M."/>
            <person name="Arakawa K."/>
        </authorList>
    </citation>
    <scope>NUCLEOTIDE SEQUENCE [LARGE SCALE GENOMIC DNA]</scope>
</reference>
<gene>
    <name evidence="1" type="ORF">AVEN_62717_1</name>
</gene>
<sequence>MFGKSCGVDAVCALVPMGDILNTFCESCNFNCILLRLTKRYLLLSSKPPASIPKRIGATSALEAAVWCAVKVKACTYCFIMSLYHLRIAFLTMHSCVIPSDVL</sequence>
<keyword evidence="2" id="KW-1185">Reference proteome</keyword>
<evidence type="ECO:0000313" key="2">
    <source>
        <dbReference type="Proteomes" id="UP000499080"/>
    </source>
</evidence>